<dbReference type="InterPro" id="IPR002083">
    <property type="entry name" value="MATH/TRAF_dom"/>
</dbReference>
<dbReference type="SMR" id="A0A8I7BF28"/>
<dbReference type="CDD" id="cd00121">
    <property type="entry name" value="MATH"/>
    <property type="match status" value="2"/>
</dbReference>
<dbReference type="Gene3D" id="2.60.210.10">
    <property type="entry name" value="Apoptosis, Tumor Necrosis Factor Receptor Associated Protein 2, Chain A"/>
    <property type="match status" value="2"/>
</dbReference>
<protein>
    <recommendedName>
        <fullName evidence="1">MATH domain-containing protein</fullName>
    </recommendedName>
</protein>
<dbReference type="PANTHER" id="PTHR46162:SF24">
    <property type="entry name" value="MATH DOMAIN-CONTAINING PROTEIN"/>
    <property type="match status" value="1"/>
</dbReference>
<dbReference type="SUPFAM" id="SSF49599">
    <property type="entry name" value="TRAF domain-like"/>
    <property type="match status" value="2"/>
</dbReference>
<organism evidence="2 3">
    <name type="scientific">Hordeum vulgare subsp. vulgare</name>
    <name type="common">Domesticated barley</name>
    <dbReference type="NCBI Taxonomy" id="112509"/>
    <lineage>
        <taxon>Eukaryota</taxon>
        <taxon>Viridiplantae</taxon>
        <taxon>Streptophyta</taxon>
        <taxon>Embryophyta</taxon>
        <taxon>Tracheophyta</taxon>
        <taxon>Spermatophyta</taxon>
        <taxon>Magnoliopsida</taxon>
        <taxon>Liliopsida</taxon>
        <taxon>Poales</taxon>
        <taxon>Poaceae</taxon>
        <taxon>BOP clade</taxon>
        <taxon>Pooideae</taxon>
        <taxon>Triticodae</taxon>
        <taxon>Triticeae</taxon>
        <taxon>Hordeinae</taxon>
        <taxon>Hordeum</taxon>
    </lineage>
</organism>
<sequence>MGNSCVSDSGSPPLLGQAHDPTFVWKIHNFNQLRRRGVMSVCSAPFYCTGFTWFLGVAPRIKKAGSFRSYVSLSLGTRRDSVNMEPGYKLVAVFELSIYNHSNGMYHGYRASSSFDVMHPNSEFECLIPLSKLLKSSDFMDADCCVFGVKILQIDVFSPERKAITKDTTVQNLFIQKNRFIKQTYTTIIKDFPQLNSKDRICSPTFELGGHKWYLGIYPRGEQCSTGWLSVYLYRDAVDDDHPCKSGPAVELALSVVDQKFGVDHIRRSLGLVVFPSDHLHRWGFSKFCLLSIIMDRSRGYLMESSCAIEVGITVVGLSN</sequence>
<evidence type="ECO:0000313" key="3">
    <source>
        <dbReference type="Proteomes" id="UP000011116"/>
    </source>
</evidence>
<dbReference type="InterPro" id="IPR008974">
    <property type="entry name" value="TRAF-like"/>
</dbReference>
<evidence type="ECO:0000313" key="2">
    <source>
        <dbReference type="EnsemblPlants" id="HORVU.MOREX.r3.5HG0500840.1"/>
    </source>
</evidence>
<name>A0A8I7BF28_HORVV</name>
<reference evidence="3" key="1">
    <citation type="journal article" date="2012" name="Nature">
        <title>A physical, genetic and functional sequence assembly of the barley genome.</title>
        <authorList>
            <consortium name="The International Barley Genome Sequencing Consortium"/>
            <person name="Mayer K.F."/>
            <person name="Waugh R."/>
            <person name="Brown J.W."/>
            <person name="Schulman A."/>
            <person name="Langridge P."/>
            <person name="Platzer M."/>
            <person name="Fincher G.B."/>
            <person name="Muehlbauer G.J."/>
            <person name="Sato K."/>
            <person name="Close T.J."/>
            <person name="Wise R.P."/>
            <person name="Stein N."/>
        </authorList>
    </citation>
    <scope>NUCLEOTIDE SEQUENCE [LARGE SCALE GENOMIC DNA]</scope>
    <source>
        <strain evidence="3">cv. Morex</strain>
    </source>
</reference>
<dbReference type="PROSITE" id="PS50144">
    <property type="entry name" value="MATH"/>
    <property type="match status" value="2"/>
</dbReference>
<dbReference type="EnsemblPlants" id="HORVU.MOREX.r3.5HG0500840.1">
    <property type="protein sequence ID" value="HORVU.MOREX.r3.5HG0500840.1"/>
    <property type="gene ID" value="HORVU.MOREX.r3.5HG0500840"/>
</dbReference>
<proteinExistence type="predicted"/>
<dbReference type="Gramene" id="HORVU.MOREX.r2.5HG0415690.1">
    <property type="protein sequence ID" value="HORVU.MOREX.r2.5HG0415690.1"/>
    <property type="gene ID" value="HORVU.MOREX.r2.5HG0415690"/>
</dbReference>
<dbReference type="KEGG" id="hvg:123399016"/>
<dbReference type="Pfam" id="PF22486">
    <property type="entry name" value="MATH_2"/>
    <property type="match status" value="2"/>
</dbReference>
<dbReference type="AlphaFoldDB" id="A0A8I7BF28"/>
<dbReference type="RefSeq" id="XP_044949386.1">
    <property type="nucleotide sequence ID" value="XM_045093451.1"/>
</dbReference>
<dbReference type="PANTHER" id="PTHR46162">
    <property type="entry name" value="TRAF-LIKE FAMILY PROTEIN"/>
    <property type="match status" value="1"/>
</dbReference>
<reference evidence="2" key="3">
    <citation type="submission" date="2022-01" db="UniProtKB">
        <authorList>
            <consortium name="EnsemblPlants"/>
        </authorList>
    </citation>
    <scope>IDENTIFICATION</scope>
    <source>
        <strain evidence="2">subsp. vulgare</strain>
    </source>
</reference>
<dbReference type="Proteomes" id="UP000011116">
    <property type="component" value="Chromosome 5H"/>
</dbReference>
<reference evidence="2" key="2">
    <citation type="submission" date="2020-10" db="EMBL/GenBank/DDBJ databases">
        <authorList>
            <person name="Scholz U."/>
            <person name="Mascher M."/>
            <person name="Fiebig A."/>
        </authorList>
    </citation>
    <scope>NUCLEOTIDE SEQUENCE [LARGE SCALE GENOMIC DNA]</scope>
    <source>
        <strain evidence="2">cv. Morex</strain>
    </source>
</reference>
<feature type="domain" description="MATH" evidence="1">
    <location>
        <begin position="182"/>
        <end position="313"/>
    </location>
</feature>
<evidence type="ECO:0000259" key="1">
    <source>
        <dbReference type="PROSITE" id="PS50144"/>
    </source>
</evidence>
<feature type="domain" description="MATH" evidence="1">
    <location>
        <begin position="20"/>
        <end position="151"/>
    </location>
</feature>
<dbReference type="GeneID" id="123399016"/>
<gene>
    <name evidence="2" type="primary">LOC123399016</name>
</gene>
<keyword evidence="3" id="KW-1185">Reference proteome</keyword>
<accession>A0A8I7BF28</accession>
<dbReference type="OrthoDB" id="1093087at2759"/>
<dbReference type="Gramene" id="HORVU.MOREX.r3.5HG0500840.1">
    <property type="protein sequence ID" value="HORVU.MOREX.r3.5HG0500840.1"/>
    <property type="gene ID" value="HORVU.MOREX.r3.5HG0500840"/>
</dbReference>